<evidence type="ECO:0000256" key="9">
    <source>
        <dbReference type="SAM" id="MobiDB-lite"/>
    </source>
</evidence>
<evidence type="ECO:0000256" key="6">
    <source>
        <dbReference type="ARBA" id="ARBA00022833"/>
    </source>
</evidence>
<evidence type="ECO:0000256" key="3">
    <source>
        <dbReference type="ARBA" id="ARBA00022723"/>
    </source>
</evidence>
<evidence type="ECO:0000313" key="12">
    <source>
        <dbReference type="EMBL" id="ORX99821.1"/>
    </source>
</evidence>
<dbReference type="Gene3D" id="3.40.390.10">
    <property type="entry name" value="Collagenase (Catalytic Domain)"/>
    <property type="match status" value="1"/>
</dbReference>
<keyword evidence="2" id="KW-0645">Protease</keyword>
<feature type="signal peptide" evidence="10">
    <location>
        <begin position="1"/>
        <end position="20"/>
    </location>
</feature>
<name>A0A1Y1YP81_9PLEO</name>
<evidence type="ECO:0000256" key="1">
    <source>
        <dbReference type="ARBA" id="ARBA00008721"/>
    </source>
</evidence>
<keyword evidence="6" id="KW-0862">Zinc</keyword>
<feature type="region of interest" description="Disordered" evidence="9">
    <location>
        <begin position="254"/>
        <end position="283"/>
    </location>
</feature>
<keyword evidence="7" id="KW-0482">Metalloprotease</keyword>
<dbReference type="EMBL" id="MCFA01000192">
    <property type="protein sequence ID" value="ORX99821.1"/>
    <property type="molecule type" value="Genomic_DNA"/>
</dbReference>
<evidence type="ECO:0000313" key="13">
    <source>
        <dbReference type="Proteomes" id="UP000193144"/>
    </source>
</evidence>
<evidence type="ECO:0000256" key="2">
    <source>
        <dbReference type="ARBA" id="ARBA00022670"/>
    </source>
</evidence>
<gene>
    <name evidence="12" type="ORF">BCR34DRAFT_495162</name>
</gene>
<evidence type="ECO:0000256" key="10">
    <source>
        <dbReference type="SAM" id="SignalP"/>
    </source>
</evidence>
<dbReference type="GO" id="GO:0006508">
    <property type="term" value="P:proteolysis"/>
    <property type="evidence" value="ECO:0007669"/>
    <property type="project" value="UniProtKB-KW"/>
</dbReference>
<proteinExistence type="inferred from homology"/>
<dbReference type="Pfam" id="PF05572">
    <property type="entry name" value="Peptidase_M43"/>
    <property type="match status" value="1"/>
</dbReference>
<evidence type="ECO:0000256" key="4">
    <source>
        <dbReference type="ARBA" id="ARBA00022729"/>
    </source>
</evidence>
<keyword evidence="8" id="KW-1015">Disulfide bond</keyword>
<feature type="chain" id="PRO_5013322313" description="Peptidase M43 pregnancy-associated plasma-A domain-containing protein" evidence="10">
    <location>
        <begin position="21"/>
        <end position="324"/>
    </location>
</feature>
<evidence type="ECO:0000256" key="7">
    <source>
        <dbReference type="ARBA" id="ARBA00023049"/>
    </source>
</evidence>
<keyword evidence="3" id="KW-0479">Metal-binding</keyword>
<comment type="caution">
    <text evidence="12">The sequence shown here is derived from an EMBL/GenBank/DDBJ whole genome shotgun (WGS) entry which is preliminary data.</text>
</comment>
<dbReference type="PANTHER" id="PTHR47466">
    <property type="match status" value="1"/>
</dbReference>
<keyword evidence="13" id="KW-1185">Reference proteome</keyword>
<accession>A0A1Y1YP81</accession>
<reference evidence="12 13" key="1">
    <citation type="submission" date="2016-07" db="EMBL/GenBank/DDBJ databases">
        <title>Pervasive Adenine N6-methylation of Active Genes in Fungi.</title>
        <authorList>
            <consortium name="DOE Joint Genome Institute"/>
            <person name="Mondo S.J."/>
            <person name="Dannebaum R.O."/>
            <person name="Kuo R.C."/>
            <person name="Labutti K."/>
            <person name="Haridas S."/>
            <person name="Kuo A."/>
            <person name="Salamov A."/>
            <person name="Ahrendt S.R."/>
            <person name="Lipzen A."/>
            <person name="Sullivan W."/>
            <person name="Andreopoulos W.B."/>
            <person name="Clum A."/>
            <person name="Lindquist E."/>
            <person name="Daum C."/>
            <person name="Ramamoorthy G.K."/>
            <person name="Gryganskyi A."/>
            <person name="Culley D."/>
            <person name="Magnuson J.K."/>
            <person name="James T.Y."/>
            <person name="O'Malley M.A."/>
            <person name="Stajich J.E."/>
            <person name="Spatafora J.W."/>
            <person name="Visel A."/>
            <person name="Grigoriev I.V."/>
        </authorList>
    </citation>
    <scope>NUCLEOTIDE SEQUENCE [LARGE SCALE GENOMIC DNA]</scope>
    <source>
        <strain evidence="12 13">CBS 115471</strain>
    </source>
</reference>
<dbReference type="STRING" id="1231657.A0A1Y1YP81"/>
<dbReference type="Proteomes" id="UP000193144">
    <property type="component" value="Unassembled WGS sequence"/>
</dbReference>
<evidence type="ECO:0000256" key="8">
    <source>
        <dbReference type="ARBA" id="ARBA00023157"/>
    </source>
</evidence>
<evidence type="ECO:0000256" key="5">
    <source>
        <dbReference type="ARBA" id="ARBA00022801"/>
    </source>
</evidence>
<protein>
    <recommendedName>
        <fullName evidence="11">Peptidase M43 pregnancy-associated plasma-A domain-containing protein</fullName>
    </recommendedName>
</protein>
<keyword evidence="5" id="KW-0378">Hydrolase</keyword>
<dbReference type="GO" id="GO:0046872">
    <property type="term" value="F:metal ion binding"/>
    <property type="evidence" value="ECO:0007669"/>
    <property type="project" value="UniProtKB-KW"/>
</dbReference>
<sequence>MHKHILLASLAAFLASSTIATDPHPSPSPNSDTKPFACGTDTTHASDHFLSTISALHKGKDTGSPAARAAALSARDGDSASIDVVFHIVATTASKSAITNDMPSDQVSAMNKAYNPNGISFNLINVTWTVNDDWASAGAGDVDVEMKKSLRQGTYGTLNIYFQTDIAGGVLGRCTLPSNLTSNGKDSVDPSVYFNDGCNVLAHTMPKGSWEGYNTGMTAVHETGHWLGLLHTFEGESCEGPGDYIEDTVPEKEITQGCPTSPPKKTCEGKGAAEAADQAGSGGNGGLDPIHNYMDYSTDDCYTGFTPLQRERMLSMWGMYRKGM</sequence>
<organism evidence="12 13">
    <name type="scientific">Clohesyomyces aquaticus</name>
    <dbReference type="NCBI Taxonomy" id="1231657"/>
    <lineage>
        <taxon>Eukaryota</taxon>
        <taxon>Fungi</taxon>
        <taxon>Dikarya</taxon>
        <taxon>Ascomycota</taxon>
        <taxon>Pezizomycotina</taxon>
        <taxon>Dothideomycetes</taxon>
        <taxon>Pleosporomycetidae</taxon>
        <taxon>Pleosporales</taxon>
        <taxon>Lindgomycetaceae</taxon>
        <taxon>Clohesyomyces</taxon>
    </lineage>
</organism>
<dbReference type="InterPro" id="IPR024079">
    <property type="entry name" value="MetalloPept_cat_dom_sf"/>
</dbReference>
<evidence type="ECO:0000259" key="11">
    <source>
        <dbReference type="Pfam" id="PF05572"/>
    </source>
</evidence>
<feature type="domain" description="Peptidase M43 pregnancy-associated plasma-A" evidence="11">
    <location>
        <begin position="158"/>
        <end position="314"/>
    </location>
</feature>
<keyword evidence="4 10" id="KW-0732">Signal</keyword>
<dbReference type="OrthoDB" id="536211at2759"/>
<dbReference type="PANTHER" id="PTHR47466:SF1">
    <property type="entry name" value="METALLOPROTEASE MEP1 (AFU_ORTHOLOGUE AFUA_1G07730)-RELATED"/>
    <property type="match status" value="1"/>
</dbReference>
<dbReference type="AlphaFoldDB" id="A0A1Y1YP81"/>
<dbReference type="CDD" id="cd04275">
    <property type="entry name" value="ZnMc_pappalysin_like"/>
    <property type="match status" value="1"/>
</dbReference>
<dbReference type="SUPFAM" id="SSF55486">
    <property type="entry name" value="Metalloproteases ('zincins'), catalytic domain"/>
    <property type="match status" value="1"/>
</dbReference>
<comment type="similarity">
    <text evidence="1">Belongs to the peptidase M43B family.</text>
</comment>
<dbReference type="InterPro" id="IPR008754">
    <property type="entry name" value="Peptidase_M43"/>
</dbReference>
<dbReference type="GO" id="GO:0008237">
    <property type="term" value="F:metallopeptidase activity"/>
    <property type="evidence" value="ECO:0007669"/>
    <property type="project" value="UniProtKB-KW"/>
</dbReference>